<evidence type="ECO:0000313" key="3">
    <source>
        <dbReference type="Proteomes" id="UP000544331"/>
    </source>
</evidence>
<keyword evidence="3" id="KW-1185">Reference proteome</keyword>
<sequence>MRRATQGRPQGRPYPCVVAHRYPEYCKRSFNNIEKLNEHIKRCHSPFLWCSDCLKKFNSLMSREALEREKEYHKAICPKEPSEKNKALREKAYVIDEARYELCKKLGWKLTAASHEFNKEGGIESVNQRSWRQIYATVFPTAPSPLTQEPDKVSDSFLSIDALVRPHYDADLLDSSSGSKAQNSVPPSISLPSDSGYESLKREVGSLPAMPHIPEVLEDVNDPTRDDASDSALTLYSDGLSLPDADQDNYKSEFCEAIFHQISAANEAFEPLKDSLPDLLRSFALRLGSLGSAKDTEVMWFIHKHRYDIARRFCEAAEDVENSEILPETGRKPFDKPNIIDWLRGVSIEQRPDIDSLHSASDEELEEELEEQPSLLDRKGYRETVFKSFAFKWLVDDLVKSMTLQTTEEDAGVRLRQDISRHLANDQYISKRKASKHYKVTFSANWNPDEYLREQFKEPYDLGRLLGETITLTGSITDAQALPCAEYLSQTWPNSGLILLDLLRFSLVSGKPVSATIGEQIGWLGAALRSSFSEAGLATCCPDFHSSWPGVGPLHCTIEYPVTQINPEPQGLGEGMCWHAMFRNPVIVTGYPIPKRKRYRSGLEVPLNVMSGLTMSPRIHKYKGRHFFKGFSTALVPTGKIDDMIFWHFFYHPEGSHLPYPHLDDTEYPDVDHQDLTRARHVVGWCSQAKGYAGAPGMNYDIGVTQLNQPGREFALEKVSFSVGQLVTAGCQFAIGRKDRHVNATRGTYKDKLECLDWNYVTLWDVDEKRGWLLSGTAALLHLLRASLEHCRTDKFRSEFLFQADEFQESMEPHSMQSVMDVLLSPTNRKLKLYVKDEYSYEERKLLPDGQVHVETKTIITYKTIKDRVEELYETLEKLIDHTVSSSSSFKGINAKRRPHDHLEGWDFADIAKDRDPFVLKKTNLPLSLMGWGDMTRAIPSITLFGKGFGDLIVASRTGPDSTLTNCSEWEKVPKGKNLLCVRNWDLREIIRRTGNQTTTPITVVPGLLWKSSSSSSPFRGCCSCESDGGNDKTPLHHAIQHLVPTKHLTNSDSVVDLDKHIDGAVIFGPWKQWEYPWRSADTGSPGGEPAESMVLGNSDTSSQPTTGNSRSITPSVTISSEFASHTVNIHGAGSDHAEDSQTLPSSTQAQISHGLHSGIGQQVPLPDTPNQPSSAQLSLPGRLKKKADELLETCDEPGIFGVSARLFKKPKKG</sequence>
<protein>
    <submittedName>
        <fullName evidence="2">Pfs domain-containing protein</fullName>
    </submittedName>
</protein>
<name>A0A8H6DDU8_9HYPO</name>
<gene>
    <name evidence="2" type="ORF">FMUND_8917</name>
</gene>
<dbReference type="EMBL" id="JAAOAN010000306">
    <property type="protein sequence ID" value="KAF5711522.1"/>
    <property type="molecule type" value="Genomic_DNA"/>
</dbReference>
<feature type="compositionally biased region" description="Polar residues" evidence="1">
    <location>
        <begin position="1141"/>
        <end position="1152"/>
    </location>
</feature>
<feature type="compositionally biased region" description="Polar residues" evidence="1">
    <location>
        <begin position="1096"/>
        <end position="1114"/>
    </location>
</feature>
<feature type="compositionally biased region" description="Polar residues" evidence="1">
    <location>
        <begin position="174"/>
        <end position="193"/>
    </location>
</feature>
<feature type="region of interest" description="Disordered" evidence="1">
    <location>
        <begin position="1079"/>
        <end position="1114"/>
    </location>
</feature>
<feature type="region of interest" description="Disordered" evidence="1">
    <location>
        <begin position="1131"/>
        <end position="1183"/>
    </location>
</feature>
<reference evidence="2 3" key="1">
    <citation type="submission" date="2020-05" db="EMBL/GenBank/DDBJ databases">
        <title>Identification and distribution of gene clusters putatively required for synthesis of sphingolipid metabolism inhibitors in phylogenetically diverse species of the filamentous fungus Fusarium.</title>
        <authorList>
            <person name="Kim H.-S."/>
            <person name="Busman M."/>
            <person name="Brown D.W."/>
            <person name="Divon H."/>
            <person name="Uhlig S."/>
            <person name="Proctor R.H."/>
        </authorList>
    </citation>
    <scope>NUCLEOTIDE SEQUENCE [LARGE SCALE GENOMIC DNA]</scope>
    <source>
        <strain evidence="2 3">NRRL 66235</strain>
    </source>
</reference>
<accession>A0A8H6DDU8</accession>
<evidence type="ECO:0000256" key="1">
    <source>
        <dbReference type="SAM" id="MobiDB-lite"/>
    </source>
</evidence>
<comment type="caution">
    <text evidence="2">The sequence shown here is derived from an EMBL/GenBank/DDBJ whole genome shotgun (WGS) entry which is preliminary data.</text>
</comment>
<proteinExistence type="predicted"/>
<dbReference type="AlphaFoldDB" id="A0A8H6DDU8"/>
<dbReference type="Proteomes" id="UP000544331">
    <property type="component" value="Unassembled WGS sequence"/>
</dbReference>
<organism evidence="2 3">
    <name type="scientific">Fusarium mundagurra</name>
    <dbReference type="NCBI Taxonomy" id="1567541"/>
    <lineage>
        <taxon>Eukaryota</taxon>
        <taxon>Fungi</taxon>
        <taxon>Dikarya</taxon>
        <taxon>Ascomycota</taxon>
        <taxon>Pezizomycotina</taxon>
        <taxon>Sordariomycetes</taxon>
        <taxon>Hypocreomycetidae</taxon>
        <taxon>Hypocreales</taxon>
        <taxon>Nectriaceae</taxon>
        <taxon>Fusarium</taxon>
        <taxon>Fusarium fujikuroi species complex</taxon>
    </lineage>
</organism>
<dbReference type="OrthoDB" id="1577640at2759"/>
<feature type="region of interest" description="Disordered" evidence="1">
    <location>
        <begin position="174"/>
        <end position="197"/>
    </location>
</feature>
<evidence type="ECO:0000313" key="2">
    <source>
        <dbReference type="EMBL" id="KAF5711522.1"/>
    </source>
</evidence>
<feature type="compositionally biased region" description="Polar residues" evidence="1">
    <location>
        <begin position="1169"/>
        <end position="1178"/>
    </location>
</feature>